<dbReference type="InterPro" id="IPR043129">
    <property type="entry name" value="ATPase_NBD"/>
</dbReference>
<sequence>ECFAVQDSPVWMDSSTADQCQFLEAAVGGAQRLADITGSRAYERFTGNQIAKICRSKLNEFNETE</sequence>
<keyword evidence="2" id="KW-1185">Reference proteome</keyword>
<dbReference type="EMBL" id="JAMKFB020000286">
    <property type="protein sequence ID" value="KAL0150640.1"/>
    <property type="molecule type" value="Genomic_DNA"/>
</dbReference>
<protein>
    <submittedName>
        <fullName evidence="1">Uncharacterized protein</fullName>
    </submittedName>
</protein>
<name>A0ABD0MLW3_CIRMR</name>
<dbReference type="SUPFAM" id="SSF53067">
    <property type="entry name" value="Actin-like ATPase domain"/>
    <property type="match status" value="1"/>
</dbReference>
<feature type="non-terminal residue" evidence="1">
    <location>
        <position position="65"/>
    </location>
</feature>
<proteinExistence type="predicted"/>
<accession>A0ABD0MLW3</accession>
<evidence type="ECO:0000313" key="2">
    <source>
        <dbReference type="Proteomes" id="UP001529510"/>
    </source>
</evidence>
<gene>
    <name evidence="1" type="ORF">M9458_054057</name>
</gene>
<comment type="caution">
    <text evidence="1">The sequence shown here is derived from an EMBL/GenBank/DDBJ whole genome shotgun (WGS) entry which is preliminary data.</text>
</comment>
<organism evidence="1 2">
    <name type="scientific">Cirrhinus mrigala</name>
    <name type="common">Mrigala</name>
    <dbReference type="NCBI Taxonomy" id="683832"/>
    <lineage>
        <taxon>Eukaryota</taxon>
        <taxon>Metazoa</taxon>
        <taxon>Chordata</taxon>
        <taxon>Craniata</taxon>
        <taxon>Vertebrata</taxon>
        <taxon>Euteleostomi</taxon>
        <taxon>Actinopterygii</taxon>
        <taxon>Neopterygii</taxon>
        <taxon>Teleostei</taxon>
        <taxon>Ostariophysi</taxon>
        <taxon>Cypriniformes</taxon>
        <taxon>Cyprinidae</taxon>
        <taxon>Labeoninae</taxon>
        <taxon>Labeonini</taxon>
        <taxon>Cirrhinus</taxon>
    </lineage>
</organism>
<reference evidence="1 2" key="1">
    <citation type="submission" date="2024-05" db="EMBL/GenBank/DDBJ databases">
        <title>Genome sequencing and assembly of Indian major carp, Cirrhinus mrigala (Hamilton, 1822).</title>
        <authorList>
            <person name="Mohindra V."/>
            <person name="Chowdhury L.M."/>
            <person name="Lal K."/>
            <person name="Jena J.K."/>
        </authorList>
    </citation>
    <scope>NUCLEOTIDE SEQUENCE [LARGE SCALE GENOMIC DNA]</scope>
    <source>
        <strain evidence="1">CM1030</strain>
        <tissue evidence="1">Blood</tissue>
    </source>
</reference>
<dbReference type="Gene3D" id="3.30.420.40">
    <property type="match status" value="1"/>
</dbReference>
<dbReference type="AlphaFoldDB" id="A0ABD0MLW3"/>
<feature type="non-terminal residue" evidence="1">
    <location>
        <position position="1"/>
    </location>
</feature>
<dbReference type="Proteomes" id="UP001529510">
    <property type="component" value="Unassembled WGS sequence"/>
</dbReference>
<evidence type="ECO:0000313" key="1">
    <source>
        <dbReference type="EMBL" id="KAL0150640.1"/>
    </source>
</evidence>